<dbReference type="Proteomes" id="UP000219914">
    <property type="component" value="Unassembled WGS sequence"/>
</dbReference>
<accession>A0ABX4JHV4</accession>
<reference evidence="1 2" key="1">
    <citation type="submission" date="2017-09" db="EMBL/GenBank/DDBJ databases">
        <title>Comparative genomics of rhizobia isolated from Phaseolus vulgaris in China.</title>
        <authorList>
            <person name="Tong W."/>
        </authorList>
    </citation>
    <scope>NUCLEOTIDE SEQUENCE [LARGE SCALE GENOMIC DNA]</scope>
    <source>
        <strain evidence="1 2">FH14</strain>
    </source>
</reference>
<evidence type="ECO:0008006" key="3">
    <source>
        <dbReference type="Google" id="ProtNLM"/>
    </source>
</evidence>
<name>A0ABX4JHV4_9HYPH</name>
<comment type="caution">
    <text evidence="1">The sequence shown here is derived from an EMBL/GenBank/DDBJ whole genome shotgun (WGS) entry which is preliminary data.</text>
</comment>
<evidence type="ECO:0000313" key="1">
    <source>
        <dbReference type="EMBL" id="PDT19141.1"/>
    </source>
</evidence>
<organism evidence="1 2">
    <name type="scientific">Rhizobium hidalgonense</name>
    <dbReference type="NCBI Taxonomy" id="1538159"/>
    <lineage>
        <taxon>Bacteria</taxon>
        <taxon>Pseudomonadati</taxon>
        <taxon>Pseudomonadota</taxon>
        <taxon>Alphaproteobacteria</taxon>
        <taxon>Hyphomicrobiales</taxon>
        <taxon>Rhizobiaceae</taxon>
        <taxon>Rhizobium/Agrobacterium group</taxon>
        <taxon>Rhizobium</taxon>
    </lineage>
</organism>
<evidence type="ECO:0000313" key="2">
    <source>
        <dbReference type="Proteomes" id="UP000219914"/>
    </source>
</evidence>
<sequence>MLSRLHGLCSWGRGKLWPEPSLASLQDRRQKDRNKVILESDAAKKRRRNEIEIADAVIEPGPWDAQFYDLGERGCRRILLAAIHSIPATDAGGVRSFRNV</sequence>
<gene>
    <name evidence="1" type="ORF">CO674_34760</name>
</gene>
<keyword evidence="2" id="KW-1185">Reference proteome</keyword>
<proteinExistence type="predicted"/>
<dbReference type="EMBL" id="NWSY01000066">
    <property type="protein sequence ID" value="PDT19141.1"/>
    <property type="molecule type" value="Genomic_DNA"/>
</dbReference>
<protein>
    <recommendedName>
        <fullName evidence="3">IstB-like ATP-binding protein domain-containing protein</fullName>
    </recommendedName>
</protein>